<accession>A0AAD1U8N8</accession>
<dbReference type="AlphaFoldDB" id="A0AAD1U8N8"/>
<gene>
    <name evidence="2" type="ORF">ECRASSUSDP1_LOCUS5488</name>
</gene>
<feature type="region of interest" description="Disordered" evidence="1">
    <location>
        <begin position="79"/>
        <end position="202"/>
    </location>
</feature>
<sequence>MDQQEVIKVQAPDSSGSWDGHHPYLTKEEQEKSETGVGRERSRSKEEGEDSKKVHTPAADKESFVQEYKDQVYQDNLTSHVGNELALNEKSRSVVSDMKSEGRSSKKSNRGTKEKISSLPLELYQRKAISKPVRGRGQIVDQKSKGYRNKKNSQSVSVSEDNHESEIKNTDSEPTKEIKDTEPIPSPPKPTPSKVEEDTSGLKEKSIYSGNEIVNIETNKQSNIIVTSNQARSPKKMEKFGFKKGKKLRKGMLLQKYIQTSRSKTKKPRKEFNLRTVMKNPNKYHHVKSIHFMSESPKRAIQNDSDIRMPFISKTEMMKNSKLEKKWKSHFSGTETHRVIQSSSGLTYNKVPLPEIWGGTEYFTKKGSLNNVRSRQANQVENQFKSLTSTEYLKKFQNQQFGKISEYGQTPNEIFASFLRSPDFTKQKRNNSLKNTKSKNVDLLLSQSKNMKKMEKRWNQRFALPISEYNEKVFKKYRLLFDKV</sequence>
<protein>
    <submittedName>
        <fullName evidence="2">Uncharacterized protein</fullName>
    </submittedName>
</protein>
<evidence type="ECO:0000313" key="3">
    <source>
        <dbReference type="Proteomes" id="UP001295684"/>
    </source>
</evidence>
<evidence type="ECO:0000256" key="1">
    <source>
        <dbReference type="SAM" id="MobiDB-lite"/>
    </source>
</evidence>
<feature type="compositionally biased region" description="Basic and acidic residues" evidence="1">
    <location>
        <begin position="19"/>
        <end position="64"/>
    </location>
</feature>
<dbReference type="EMBL" id="CAMPGE010005295">
    <property type="protein sequence ID" value="CAI2364146.1"/>
    <property type="molecule type" value="Genomic_DNA"/>
</dbReference>
<proteinExistence type="predicted"/>
<feature type="compositionally biased region" description="Basic and acidic residues" evidence="1">
    <location>
        <begin position="87"/>
        <end position="104"/>
    </location>
</feature>
<comment type="caution">
    <text evidence="2">The sequence shown here is derived from an EMBL/GenBank/DDBJ whole genome shotgun (WGS) entry which is preliminary data.</text>
</comment>
<reference evidence="2" key="1">
    <citation type="submission" date="2023-07" db="EMBL/GenBank/DDBJ databases">
        <authorList>
            <consortium name="AG Swart"/>
            <person name="Singh M."/>
            <person name="Singh A."/>
            <person name="Seah K."/>
            <person name="Emmerich C."/>
        </authorList>
    </citation>
    <scope>NUCLEOTIDE SEQUENCE</scope>
    <source>
        <strain evidence="2">DP1</strain>
    </source>
</reference>
<feature type="compositionally biased region" description="Basic and acidic residues" evidence="1">
    <location>
        <begin position="160"/>
        <end position="182"/>
    </location>
</feature>
<name>A0AAD1U8N8_EUPCR</name>
<dbReference type="Proteomes" id="UP001295684">
    <property type="component" value="Unassembled WGS sequence"/>
</dbReference>
<organism evidence="2 3">
    <name type="scientific">Euplotes crassus</name>
    <dbReference type="NCBI Taxonomy" id="5936"/>
    <lineage>
        <taxon>Eukaryota</taxon>
        <taxon>Sar</taxon>
        <taxon>Alveolata</taxon>
        <taxon>Ciliophora</taxon>
        <taxon>Intramacronucleata</taxon>
        <taxon>Spirotrichea</taxon>
        <taxon>Hypotrichia</taxon>
        <taxon>Euplotida</taxon>
        <taxon>Euplotidae</taxon>
        <taxon>Moneuplotes</taxon>
    </lineage>
</organism>
<evidence type="ECO:0000313" key="2">
    <source>
        <dbReference type="EMBL" id="CAI2364146.1"/>
    </source>
</evidence>
<feature type="region of interest" description="Disordered" evidence="1">
    <location>
        <begin position="1"/>
        <end position="64"/>
    </location>
</feature>
<keyword evidence="3" id="KW-1185">Reference proteome</keyword>